<protein>
    <recommendedName>
        <fullName evidence="3">Reverse transcriptase domain-containing protein</fullName>
    </recommendedName>
</protein>
<dbReference type="PANTHER" id="PTHR33481">
    <property type="entry name" value="REVERSE TRANSCRIPTASE"/>
    <property type="match status" value="1"/>
</dbReference>
<dbReference type="OrthoDB" id="2655573at2759"/>
<accession>A0A5M3MWF8</accession>
<proteinExistence type="predicted"/>
<organism evidence="1 2">
    <name type="scientific">Coniophora puteana (strain RWD-64-598)</name>
    <name type="common">Brown rot fungus</name>
    <dbReference type="NCBI Taxonomy" id="741705"/>
    <lineage>
        <taxon>Eukaryota</taxon>
        <taxon>Fungi</taxon>
        <taxon>Dikarya</taxon>
        <taxon>Basidiomycota</taxon>
        <taxon>Agaricomycotina</taxon>
        <taxon>Agaricomycetes</taxon>
        <taxon>Agaricomycetidae</taxon>
        <taxon>Boletales</taxon>
        <taxon>Coniophorineae</taxon>
        <taxon>Coniophoraceae</taxon>
        <taxon>Coniophora</taxon>
    </lineage>
</organism>
<dbReference type="EMBL" id="JH711576">
    <property type="protein sequence ID" value="EIW83488.1"/>
    <property type="molecule type" value="Genomic_DNA"/>
</dbReference>
<name>A0A5M3MWF8_CONPW</name>
<dbReference type="Proteomes" id="UP000053558">
    <property type="component" value="Unassembled WGS sequence"/>
</dbReference>
<dbReference type="PANTHER" id="PTHR33481:SF1">
    <property type="entry name" value="ENDONUCLEASE_EXONUCLEASE_PHOSPHATASE DOMAIN-CONTAINING PROTEIN-RELATED"/>
    <property type="match status" value="1"/>
</dbReference>
<dbReference type="OMA" id="ELMHYSH"/>
<keyword evidence="2" id="KW-1185">Reference proteome</keyword>
<evidence type="ECO:0008006" key="3">
    <source>
        <dbReference type="Google" id="ProtNLM"/>
    </source>
</evidence>
<evidence type="ECO:0000313" key="2">
    <source>
        <dbReference type="Proteomes" id="UP000053558"/>
    </source>
</evidence>
<sequence>MLYVSSPNLATNTATLQQEIAIVQTKLHAAGLDLDVEKSELMHFTTKRNPARPNVVIQGEGEGSTPTTIEPCDTMRWLGIFFDRKLLFNAHVKEIAARAERITLGLSMLANTIRGLPQARVRQLYIACVRSVMSYASPVWWTGKKTHANLLERVQRRWSSEGKRVSHVTQGLIPM</sequence>
<comment type="caution">
    <text evidence="1">The sequence shown here is derived from an EMBL/GenBank/DDBJ whole genome shotgun (WGS) entry which is preliminary data.</text>
</comment>
<dbReference type="AlphaFoldDB" id="A0A5M3MWF8"/>
<gene>
    <name evidence="1" type="ORF">CONPUDRAFT_52536</name>
</gene>
<dbReference type="KEGG" id="cput:CONPUDRAFT_52536"/>
<dbReference type="RefSeq" id="XP_007766344.1">
    <property type="nucleotide sequence ID" value="XM_007768154.1"/>
</dbReference>
<reference evidence="2" key="1">
    <citation type="journal article" date="2012" name="Science">
        <title>The Paleozoic origin of enzymatic lignin decomposition reconstructed from 31 fungal genomes.</title>
        <authorList>
            <person name="Floudas D."/>
            <person name="Binder M."/>
            <person name="Riley R."/>
            <person name="Barry K."/>
            <person name="Blanchette R.A."/>
            <person name="Henrissat B."/>
            <person name="Martinez A.T."/>
            <person name="Otillar R."/>
            <person name="Spatafora J.W."/>
            <person name="Yadav J.S."/>
            <person name="Aerts A."/>
            <person name="Benoit I."/>
            <person name="Boyd A."/>
            <person name="Carlson A."/>
            <person name="Copeland A."/>
            <person name="Coutinho P.M."/>
            <person name="de Vries R.P."/>
            <person name="Ferreira P."/>
            <person name="Findley K."/>
            <person name="Foster B."/>
            <person name="Gaskell J."/>
            <person name="Glotzer D."/>
            <person name="Gorecki P."/>
            <person name="Heitman J."/>
            <person name="Hesse C."/>
            <person name="Hori C."/>
            <person name="Igarashi K."/>
            <person name="Jurgens J.A."/>
            <person name="Kallen N."/>
            <person name="Kersten P."/>
            <person name="Kohler A."/>
            <person name="Kuees U."/>
            <person name="Kumar T.K.A."/>
            <person name="Kuo A."/>
            <person name="LaButti K."/>
            <person name="Larrondo L.F."/>
            <person name="Lindquist E."/>
            <person name="Ling A."/>
            <person name="Lombard V."/>
            <person name="Lucas S."/>
            <person name="Lundell T."/>
            <person name="Martin R."/>
            <person name="McLaughlin D.J."/>
            <person name="Morgenstern I."/>
            <person name="Morin E."/>
            <person name="Murat C."/>
            <person name="Nagy L.G."/>
            <person name="Nolan M."/>
            <person name="Ohm R.A."/>
            <person name="Patyshakuliyeva A."/>
            <person name="Rokas A."/>
            <person name="Ruiz-Duenas F.J."/>
            <person name="Sabat G."/>
            <person name="Salamov A."/>
            <person name="Samejima M."/>
            <person name="Schmutz J."/>
            <person name="Slot J.C."/>
            <person name="St John F."/>
            <person name="Stenlid J."/>
            <person name="Sun H."/>
            <person name="Sun S."/>
            <person name="Syed K."/>
            <person name="Tsang A."/>
            <person name="Wiebenga A."/>
            <person name="Young D."/>
            <person name="Pisabarro A."/>
            <person name="Eastwood D.C."/>
            <person name="Martin F."/>
            <person name="Cullen D."/>
            <person name="Grigoriev I.V."/>
            <person name="Hibbett D.S."/>
        </authorList>
    </citation>
    <scope>NUCLEOTIDE SEQUENCE [LARGE SCALE GENOMIC DNA]</scope>
    <source>
        <strain evidence="2">RWD-64-598 SS2</strain>
    </source>
</reference>
<evidence type="ECO:0000313" key="1">
    <source>
        <dbReference type="EMBL" id="EIW83488.1"/>
    </source>
</evidence>
<dbReference type="GeneID" id="19207515"/>